<accession>A1VLV7</accession>
<dbReference type="EMBL" id="CP000529">
    <property type="protein sequence ID" value="ABM36635.1"/>
    <property type="molecule type" value="Genomic_DNA"/>
</dbReference>
<evidence type="ECO:0000256" key="1">
    <source>
        <dbReference type="SAM" id="MobiDB-lite"/>
    </source>
</evidence>
<organism evidence="2 3">
    <name type="scientific">Polaromonas naphthalenivorans (strain CJ2)</name>
    <dbReference type="NCBI Taxonomy" id="365044"/>
    <lineage>
        <taxon>Bacteria</taxon>
        <taxon>Pseudomonadati</taxon>
        <taxon>Pseudomonadota</taxon>
        <taxon>Betaproteobacteria</taxon>
        <taxon>Burkholderiales</taxon>
        <taxon>Comamonadaceae</taxon>
        <taxon>Polaromonas</taxon>
    </lineage>
</organism>
<proteinExistence type="predicted"/>
<keyword evidence="3" id="KW-1185">Reference proteome</keyword>
<reference evidence="3" key="1">
    <citation type="journal article" date="2009" name="Environ. Microbiol.">
        <title>The genome of Polaromonas naphthalenivorans strain CJ2, isolated from coal tar-contaminated sediment, reveals physiological and metabolic versatility and evolution through extensive horizontal gene transfer.</title>
        <authorList>
            <person name="Yagi J.M."/>
            <person name="Sims D."/>
            <person name="Brettin T."/>
            <person name="Bruce D."/>
            <person name="Madsen E.L."/>
        </authorList>
    </citation>
    <scope>NUCLEOTIDE SEQUENCE [LARGE SCALE GENOMIC DNA]</scope>
    <source>
        <strain evidence="3">CJ2</strain>
    </source>
</reference>
<dbReference type="Proteomes" id="UP000000644">
    <property type="component" value="Chromosome"/>
</dbReference>
<evidence type="ECO:0000313" key="2">
    <source>
        <dbReference type="EMBL" id="ABM36635.1"/>
    </source>
</evidence>
<name>A1VLV7_POLNA</name>
<protein>
    <submittedName>
        <fullName evidence="2">Uncharacterized protein</fullName>
    </submittedName>
</protein>
<dbReference type="STRING" id="365044.Pnap_1320"/>
<feature type="region of interest" description="Disordered" evidence="1">
    <location>
        <begin position="69"/>
        <end position="89"/>
    </location>
</feature>
<dbReference type="KEGG" id="pna:Pnap_1320"/>
<gene>
    <name evidence="2" type="ordered locus">Pnap_1320</name>
</gene>
<sequence length="89" mass="9949">MQNTPMKLNVRAALQGIRYKAAWRMCKARTLPVHADQKGDLDRPLSRLSEYAAANKRIDCRCGRCFRPEGARQGTMGQESGAKSARCHS</sequence>
<dbReference type="HOGENOM" id="CLU_2452087_0_0_4"/>
<evidence type="ECO:0000313" key="3">
    <source>
        <dbReference type="Proteomes" id="UP000000644"/>
    </source>
</evidence>
<dbReference type="AlphaFoldDB" id="A1VLV7"/>